<organism evidence="2 3">
    <name type="scientific">Candidatus Kaiserbacteria bacterium CG10_big_fil_rev_8_21_14_0_10_59_10</name>
    <dbReference type="NCBI Taxonomy" id="1974612"/>
    <lineage>
        <taxon>Bacteria</taxon>
        <taxon>Candidatus Kaiseribacteriota</taxon>
    </lineage>
</organism>
<evidence type="ECO:0000256" key="1">
    <source>
        <dbReference type="SAM" id="MobiDB-lite"/>
    </source>
</evidence>
<reference evidence="3" key="1">
    <citation type="submission" date="2017-09" db="EMBL/GenBank/DDBJ databases">
        <title>Depth-based differentiation of microbial function through sediment-hosted aquifers and enrichment of novel symbionts in the deep terrestrial subsurface.</title>
        <authorList>
            <person name="Probst A.J."/>
            <person name="Ladd B."/>
            <person name="Jarett J.K."/>
            <person name="Geller-Mcgrath D.E."/>
            <person name="Sieber C.M.K."/>
            <person name="Emerson J.B."/>
            <person name="Anantharaman K."/>
            <person name="Thomas B.C."/>
            <person name="Malmstrom R."/>
            <person name="Stieglmeier M."/>
            <person name="Klingl A."/>
            <person name="Woyke T."/>
            <person name="Ryan C.M."/>
            <person name="Banfield J.F."/>
        </authorList>
    </citation>
    <scope>NUCLEOTIDE SEQUENCE [LARGE SCALE GENOMIC DNA]</scope>
</reference>
<evidence type="ECO:0000313" key="2">
    <source>
        <dbReference type="EMBL" id="PIR82693.1"/>
    </source>
</evidence>
<sequence>MHSAFGAARLAPQRQGPTEPRFRPFNFKKNPPAKKKKHGKAERGEGGRADQREARGGVCLVCITTRAERTKKFQATTHAERAPVRLWRKVSRHLWQNRF</sequence>
<dbReference type="AlphaFoldDB" id="A0A2H0U8F9"/>
<proteinExistence type="predicted"/>
<comment type="caution">
    <text evidence="2">The sequence shown here is derived from an EMBL/GenBank/DDBJ whole genome shotgun (WGS) entry which is preliminary data.</text>
</comment>
<feature type="compositionally biased region" description="Basic and acidic residues" evidence="1">
    <location>
        <begin position="41"/>
        <end position="52"/>
    </location>
</feature>
<dbReference type="Proteomes" id="UP000231379">
    <property type="component" value="Unassembled WGS sequence"/>
</dbReference>
<protein>
    <submittedName>
        <fullName evidence="2">Uncharacterized protein</fullName>
    </submittedName>
</protein>
<name>A0A2H0U8F9_9BACT</name>
<gene>
    <name evidence="2" type="ORF">COU20_00725</name>
</gene>
<dbReference type="EMBL" id="PFBM01000007">
    <property type="protein sequence ID" value="PIR82693.1"/>
    <property type="molecule type" value="Genomic_DNA"/>
</dbReference>
<feature type="region of interest" description="Disordered" evidence="1">
    <location>
        <begin position="1"/>
        <end position="52"/>
    </location>
</feature>
<evidence type="ECO:0000313" key="3">
    <source>
        <dbReference type="Proteomes" id="UP000231379"/>
    </source>
</evidence>
<accession>A0A2H0U8F9</accession>
<feature type="compositionally biased region" description="Basic residues" evidence="1">
    <location>
        <begin position="31"/>
        <end position="40"/>
    </location>
</feature>